<dbReference type="GO" id="GO:0004067">
    <property type="term" value="F:asparaginase activity"/>
    <property type="evidence" value="ECO:0007669"/>
    <property type="project" value="UniProtKB-UniRule"/>
</dbReference>
<dbReference type="Pfam" id="PF00710">
    <property type="entry name" value="Asparaginase"/>
    <property type="match status" value="1"/>
</dbReference>
<dbReference type="PIRSF" id="PIRSF500176">
    <property type="entry name" value="L_ASNase"/>
    <property type="match status" value="1"/>
</dbReference>
<dbReference type="SFLD" id="SFLDS00057">
    <property type="entry name" value="Glutaminase/Asparaginase"/>
    <property type="match status" value="1"/>
</dbReference>
<dbReference type="InterPro" id="IPR041725">
    <property type="entry name" value="L-asparaginase_I"/>
</dbReference>
<evidence type="ECO:0000259" key="4">
    <source>
        <dbReference type="Pfam" id="PF00710"/>
    </source>
</evidence>
<dbReference type="AlphaFoldDB" id="A0A1D2A316"/>
<feature type="binding site" evidence="2">
    <location>
        <position position="237"/>
    </location>
    <ligand>
        <name>substrate</name>
    </ligand>
</feature>
<dbReference type="SUPFAM" id="SSF53774">
    <property type="entry name" value="Glutaminase/Asparaginase"/>
    <property type="match status" value="1"/>
</dbReference>
<feature type="non-terminal residue" evidence="6">
    <location>
        <position position="1"/>
    </location>
</feature>
<dbReference type="InterPro" id="IPR037152">
    <property type="entry name" value="L-asparaginase_N_sf"/>
</dbReference>
<dbReference type="EC" id="3.5.1.1" evidence="1"/>
<evidence type="ECO:0000256" key="1">
    <source>
        <dbReference type="ARBA" id="ARBA00012920"/>
    </source>
</evidence>
<dbReference type="InterPro" id="IPR036152">
    <property type="entry name" value="Asp/glu_Ase-like_sf"/>
</dbReference>
<dbReference type="PROSITE" id="PS51732">
    <property type="entry name" value="ASN_GLN_ASE_3"/>
    <property type="match status" value="1"/>
</dbReference>
<dbReference type="PROSITE" id="PS00917">
    <property type="entry name" value="ASN_GLN_ASE_2"/>
    <property type="match status" value="1"/>
</dbReference>
<feature type="domain" description="Asparaginase/glutaminase C-terminal" evidence="5">
    <location>
        <begin position="397"/>
        <end position="496"/>
    </location>
</feature>
<dbReference type="InterPro" id="IPR027475">
    <property type="entry name" value="Asparaginase/glutaminase_AS2"/>
</dbReference>
<gene>
    <name evidence="6" type="ORF">g.37775</name>
</gene>
<dbReference type="CDD" id="cd08963">
    <property type="entry name" value="L-asparaginase_I"/>
    <property type="match status" value="1"/>
</dbReference>
<dbReference type="PANTHER" id="PTHR11707:SF28">
    <property type="entry name" value="60 KDA LYSOPHOSPHOLIPASE"/>
    <property type="match status" value="1"/>
</dbReference>
<sequence>LRDVHRNQKARVITSSPSCLAFASGCRSWPWHLHRPSRGLHAEPRCRRSSGAAQRSSAIVTCMLRQALRCKASSLGRGGAVGRSAAQYCNPASDMQPRLPQAHASSVTQATNSSETPAIDVSAHEVPCSKSLSVTAPRAPSSARAQTSLGPIVLVAKPLARVLLLHTGGTLGMDSHASYEEDVDGHHVLVSGTGGKYHAQKSQSLKPGNMLNNLLGIVPELRQLANLDLKVVFNRDSCNIGPKEWVTLAKALDASRRNYDAFLVVHGTDTMAYTASAMSLMLAGFRKPIVFTGSQLPLAMPRSDARQNLIDSLTCATSSFNPPHVHLQEVALCFGGKLLRGNRARKVHSNVYEAFASPSYPNLARMGVDVEWNTGAMLQPEGVYRPRLRLDPAVLRVPIVPGVDPRVAYGDLVGRGVRGVVLESFGVGNMPSSAWLPWLRAQRKAGLLVSMVSQCAGGALQPELYASGSAALALGVEAGPQMTAETAAVKMMLCLQYPDLPLGVPLAGEM</sequence>
<proteinExistence type="predicted"/>
<name>A0A1D2A316_AUXPR</name>
<accession>A0A1D2A316</accession>
<dbReference type="Pfam" id="PF17763">
    <property type="entry name" value="Asparaginase_C"/>
    <property type="match status" value="1"/>
</dbReference>
<feature type="active site" evidence="3">
    <location>
        <position position="268"/>
    </location>
</feature>
<dbReference type="SMART" id="SM00870">
    <property type="entry name" value="Asparaginase"/>
    <property type="match status" value="1"/>
</dbReference>
<evidence type="ECO:0000256" key="3">
    <source>
        <dbReference type="PROSITE-ProRule" id="PRU10100"/>
    </source>
</evidence>
<dbReference type="PIRSF" id="PIRSF001220">
    <property type="entry name" value="L-ASNase_gatD"/>
    <property type="match status" value="1"/>
</dbReference>
<evidence type="ECO:0000256" key="2">
    <source>
        <dbReference type="PIRSR" id="PIRSR001220-2"/>
    </source>
</evidence>
<dbReference type="InterPro" id="IPR027473">
    <property type="entry name" value="L-asparaginase_C"/>
</dbReference>
<dbReference type="Gene3D" id="3.40.50.40">
    <property type="match status" value="1"/>
</dbReference>
<dbReference type="GO" id="GO:0009066">
    <property type="term" value="P:aspartate family amino acid metabolic process"/>
    <property type="evidence" value="ECO:0007669"/>
    <property type="project" value="UniProtKB-ARBA"/>
</dbReference>
<reference evidence="6" key="1">
    <citation type="submission" date="2015-08" db="EMBL/GenBank/DDBJ databases">
        <authorList>
            <person name="Babu N.S."/>
            <person name="Beckwith C.J."/>
            <person name="Beseler K.G."/>
            <person name="Brison A."/>
            <person name="Carone J.V."/>
            <person name="Caskin T.P."/>
            <person name="Diamond M."/>
            <person name="Durham M.E."/>
            <person name="Foxe J.M."/>
            <person name="Go M."/>
            <person name="Henderson B.A."/>
            <person name="Jones I.B."/>
            <person name="McGettigan J.A."/>
            <person name="Micheletti S.J."/>
            <person name="Nasrallah M.E."/>
            <person name="Ortiz D."/>
            <person name="Piller C.R."/>
            <person name="Privatt S.R."/>
            <person name="Schneider S.L."/>
            <person name="Sharp S."/>
            <person name="Smith T.C."/>
            <person name="Stanton J.D."/>
            <person name="Ullery H.E."/>
            <person name="Wilson R.J."/>
            <person name="Serrano M.G."/>
            <person name="Buck G."/>
            <person name="Lee V."/>
            <person name="Wang Y."/>
            <person name="Carvalho R."/>
            <person name="Voegtly L."/>
            <person name="Shi R."/>
            <person name="Duckworth R."/>
            <person name="Johnson A."/>
            <person name="Loviza R."/>
            <person name="Walstead R."/>
            <person name="Shah Z."/>
            <person name="Kiflezghi M."/>
            <person name="Wade K."/>
            <person name="Ball S.L."/>
            <person name="Bradley K.W."/>
            <person name="Asai D.J."/>
            <person name="Bowman C.A."/>
            <person name="Russell D.A."/>
            <person name="Pope W.H."/>
            <person name="Jacobs-Sera D."/>
            <person name="Hendrix R.W."/>
            <person name="Hatfull G.F."/>
        </authorList>
    </citation>
    <scope>NUCLEOTIDE SEQUENCE</scope>
</reference>
<protein>
    <recommendedName>
        <fullName evidence="1">asparaginase</fullName>
        <ecNumber evidence="1">3.5.1.1</ecNumber>
    </recommendedName>
</protein>
<dbReference type="InterPro" id="IPR040919">
    <property type="entry name" value="Asparaginase_C"/>
</dbReference>
<feature type="binding site" evidence="2">
    <location>
        <begin position="268"/>
        <end position="269"/>
    </location>
    <ligand>
        <name>substrate</name>
    </ligand>
</feature>
<dbReference type="InterPro" id="IPR006034">
    <property type="entry name" value="Asparaginase/glutaminase-like"/>
</dbReference>
<feature type="domain" description="L-asparaginase N-terminal" evidence="4">
    <location>
        <begin position="188"/>
        <end position="374"/>
    </location>
</feature>
<dbReference type="InterPro" id="IPR027474">
    <property type="entry name" value="L-asparaginase_N"/>
</dbReference>
<dbReference type="PRINTS" id="PR00139">
    <property type="entry name" value="ASNGLNASE"/>
</dbReference>
<dbReference type="Gene3D" id="3.40.50.1170">
    <property type="entry name" value="L-asparaginase, N-terminal domain"/>
    <property type="match status" value="1"/>
</dbReference>
<organism evidence="6">
    <name type="scientific">Auxenochlorella protothecoides</name>
    <name type="common">Green microalga</name>
    <name type="synonym">Chlorella protothecoides</name>
    <dbReference type="NCBI Taxonomy" id="3075"/>
    <lineage>
        <taxon>Eukaryota</taxon>
        <taxon>Viridiplantae</taxon>
        <taxon>Chlorophyta</taxon>
        <taxon>core chlorophytes</taxon>
        <taxon>Trebouxiophyceae</taxon>
        <taxon>Chlorellales</taxon>
        <taxon>Chlorellaceae</taxon>
        <taxon>Auxenochlorella</taxon>
    </lineage>
</organism>
<dbReference type="PANTHER" id="PTHR11707">
    <property type="entry name" value="L-ASPARAGINASE"/>
    <property type="match status" value="1"/>
</dbReference>
<evidence type="ECO:0000259" key="5">
    <source>
        <dbReference type="Pfam" id="PF17763"/>
    </source>
</evidence>
<evidence type="ECO:0000313" key="6">
    <source>
        <dbReference type="EMBL" id="JAT73596.1"/>
    </source>
</evidence>
<dbReference type="EMBL" id="GDKF01005026">
    <property type="protein sequence ID" value="JAT73596.1"/>
    <property type="molecule type" value="Transcribed_RNA"/>
</dbReference>